<dbReference type="Proteomes" id="UP001055811">
    <property type="component" value="Linkage Group LG04"/>
</dbReference>
<name>A0ACB9DXY3_CICIN</name>
<protein>
    <submittedName>
        <fullName evidence="1">Uncharacterized protein</fullName>
    </submittedName>
</protein>
<reference evidence="1 2" key="2">
    <citation type="journal article" date="2022" name="Mol. Ecol. Resour.">
        <title>The genomes of chicory, endive, great burdock and yacon provide insights into Asteraceae paleo-polyploidization history and plant inulin production.</title>
        <authorList>
            <person name="Fan W."/>
            <person name="Wang S."/>
            <person name="Wang H."/>
            <person name="Wang A."/>
            <person name="Jiang F."/>
            <person name="Liu H."/>
            <person name="Zhao H."/>
            <person name="Xu D."/>
            <person name="Zhang Y."/>
        </authorList>
    </citation>
    <scope>NUCLEOTIDE SEQUENCE [LARGE SCALE GENOMIC DNA]</scope>
    <source>
        <strain evidence="2">cv. Punajuju</strain>
        <tissue evidence="1">Leaves</tissue>
    </source>
</reference>
<evidence type="ECO:0000313" key="2">
    <source>
        <dbReference type="Proteomes" id="UP001055811"/>
    </source>
</evidence>
<evidence type="ECO:0000313" key="1">
    <source>
        <dbReference type="EMBL" id="KAI3751599.1"/>
    </source>
</evidence>
<comment type="caution">
    <text evidence="1">The sequence shown here is derived from an EMBL/GenBank/DDBJ whole genome shotgun (WGS) entry which is preliminary data.</text>
</comment>
<accession>A0ACB9DXY3</accession>
<organism evidence="1 2">
    <name type="scientific">Cichorium intybus</name>
    <name type="common">Chicory</name>
    <dbReference type="NCBI Taxonomy" id="13427"/>
    <lineage>
        <taxon>Eukaryota</taxon>
        <taxon>Viridiplantae</taxon>
        <taxon>Streptophyta</taxon>
        <taxon>Embryophyta</taxon>
        <taxon>Tracheophyta</taxon>
        <taxon>Spermatophyta</taxon>
        <taxon>Magnoliopsida</taxon>
        <taxon>eudicotyledons</taxon>
        <taxon>Gunneridae</taxon>
        <taxon>Pentapetalae</taxon>
        <taxon>asterids</taxon>
        <taxon>campanulids</taxon>
        <taxon>Asterales</taxon>
        <taxon>Asteraceae</taxon>
        <taxon>Cichorioideae</taxon>
        <taxon>Cichorieae</taxon>
        <taxon>Cichoriinae</taxon>
        <taxon>Cichorium</taxon>
    </lineage>
</organism>
<keyword evidence="2" id="KW-1185">Reference proteome</keyword>
<gene>
    <name evidence="1" type="ORF">L2E82_22689</name>
</gene>
<sequence length="113" mass="12215">MFLELLYIYSLVHENSTLSQQNHYLTKLSGDDDEDGELGVANGDAGSIIEIVNIGPVIKLIAISEIEATIDAVSHELSKLRTRRVSAGGGLWLAMGLFLGALDNPIMQDEMNG</sequence>
<dbReference type="EMBL" id="CM042012">
    <property type="protein sequence ID" value="KAI3751599.1"/>
    <property type="molecule type" value="Genomic_DNA"/>
</dbReference>
<proteinExistence type="predicted"/>
<reference evidence="2" key="1">
    <citation type="journal article" date="2022" name="Mol. Ecol. Resour.">
        <title>The genomes of chicory, endive, great burdock and yacon provide insights into Asteraceae palaeo-polyploidization history and plant inulin production.</title>
        <authorList>
            <person name="Fan W."/>
            <person name="Wang S."/>
            <person name="Wang H."/>
            <person name="Wang A."/>
            <person name="Jiang F."/>
            <person name="Liu H."/>
            <person name="Zhao H."/>
            <person name="Xu D."/>
            <person name="Zhang Y."/>
        </authorList>
    </citation>
    <scope>NUCLEOTIDE SEQUENCE [LARGE SCALE GENOMIC DNA]</scope>
    <source>
        <strain evidence="2">cv. Punajuju</strain>
    </source>
</reference>